<evidence type="ECO:0000313" key="2">
    <source>
        <dbReference type="Proteomes" id="UP000637643"/>
    </source>
</evidence>
<accession>A0A917FVI7</accession>
<dbReference type="Proteomes" id="UP000637643">
    <property type="component" value="Unassembled WGS sequence"/>
</dbReference>
<name>A0A917FVI7_9BACL</name>
<sequence length="63" mass="7034">MKPSSPELAWDGFVQAEWDRVYTSLQLYAAGAFLFCSAYNPEVSKALKTIPSLIPVIRKRGKS</sequence>
<evidence type="ECO:0000313" key="1">
    <source>
        <dbReference type="EMBL" id="GGG05189.1"/>
    </source>
</evidence>
<organism evidence="1 2">
    <name type="scientific">Paenibacillus albidus</name>
    <dbReference type="NCBI Taxonomy" id="2041023"/>
    <lineage>
        <taxon>Bacteria</taxon>
        <taxon>Bacillati</taxon>
        <taxon>Bacillota</taxon>
        <taxon>Bacilli</taxon>
        <taxon>Bacillales</taxon>
        <taxon>Paenibacillaceae</taxon>
        <taxon>Paenibacillus</taxon>
    </lineage>
</organism>
<gene>
    <name evidence="1" type="ORF">GCM10010912_57370</name>
</gene>
<proteinExistence type="predicted"/>
<reference evidence="1" key="2">
    <citation type="submission" date="2020-09" db="EMBL/GenBank/DDBJ databases">
        <authorList>
            <person name="Sun Q."/>
            <person name="Zhou Y."/>
        </authorList>
    </citation>
    <scope>NUCLEOTIDE SEQUENCE</scope>
    <source>
        <strain evidence="1">CGMCC 1.16134</strain>
    </source>
</reference>
<dbReference type="AlphaFoldDB" id="A0A917FVI7"/>
<dbReference type="EMBL" id="BMKR01000038">
    <property type="protein sequence ID" value="GGG05189.1"/>
    <property type="molecule type" value="Genomic_DNA"/>
</dbReference>
<comment type="caution">
    <text evidence="1">The sequence shown here is derived from an EMBL/GenBank/DDBJ whole genome shotgun (WGS) entry which is preliminary data.</text>
</comment>
<protein>
    <submittedName>
        <fullName evidence="1">Uncharacterized protein</fullName>
    </submittedName>
</protein>
<reference evidence="1" key="1">
    <citation type="journal article" date="2014" name="Int. J. Syst. Evol. Microbiol.">
        <title>Complete genome sequence of Corynebacterium casei LMG S-19264T (=DSM 44701T), isolated from a smear-ripened cheese.</title>
        <authorList>
            <consortium name="US DOE Joint Genome Institute (JGI-PGF)"/>
            <person name="Walter F."/>
            <person name="Albersmeier A."/>
            <person name="Kalinowski J."/>
            <person name="Ruckert C."/>
        </authorList>
    </citation>
    <scope>NUCLEOTIDE SEQUENCE</scope>
    <source>
        <strain evidence="1">CGMCC 1.16134</strain>
    </source>
</reference>
<keyword evidence="2" id="KW-1185">Reference proteome</keyword>